<evidence type="ECO:0000256" key="3">
    <source>
        <dbReference type="ARBA" id="ARBA00015352"/>
    </source>
</evidence>
<keyword evidence="9" id="KW-0325">Glycoprotein</keyword>
<feature type="non-terminal residue" evidence="10">
    <location>
        <position position="1"/>
    </location>
</feature>
<dbReference type="InterPro" id="IPR016024">
    <property type="entry name" value="ARM-type_fold"/>
</dbReference>
<dbReference type="Gene3D" id="1.25.10.10">
    <property type="entry name" value="Leucine-rich Repeat Variant"/>
    <property type="match status" value="1"/>
</dbReference>
<keyword evidence="4" id="KW-0813">Transport</keyword>
<dbReference type="GO" id="GO:0005788">
    <property type="term" value="C:endoplasmic reticulum lumen"/>
    <property type="evidence" value="ECO:0007669"/>
    <property type="project" value="UniProtKB-SubCell"/>
</dbReference>
<evidence type="ECO:0000256" key="8">
    <source>
        <dbReference type="ARBA" id="ARBA00023010"/>
    </source>
</evidence>
<keyword evidence="8" id="KW-0811">Translocation</keyword>
<dbReference type="GO" id="GO:0000774">
    <property type="term" value="F:adenyl-nucleotide exchange factor activity"/>
    <property type="evidence" value="ECO:0007669"/>
    <property type="project" value="TreeGrafter"/>
</dbReference>
<keyword evidence="6" id="KW-0256">Endoplasmic reticulum</keyword>
<sequence>KRYQISDSDDIRTSVLEDLEYLVHQFDNAINFVDMGGLQQIVVTAINSSSSSIKQSALHLLGSAVQSNPKVQIAAVEAGLVQSLIRIVAYDSQDGVARKALFALSCLVRGFPYGQQILVQHGGLEVLRKVFDRRDFRTLPLQLKVVSLLHDLLVEREEAEGERLQQLLRLNIYEQLATGGWCPAVSSLLAAASFDRRDRRYDMGAALRNEMPLRPDHDTVDKVIAAMGSMVNVCRYQFYDALPLLRHLAHTYDDLAYKEQFQDNDDGGQALFRSLADMIQRLVKNIGQRSEL</sequence>
<organism evidence="10 11">
    <name type="scientific">Cherax quadricarinatus</name>
    <name type="common">Australian red claw crayfish</name>
    <dbReference type="NCBI Taxonomy" id="27406"/>
    <lineage>
        <taxon>Eukaryota</taxon>
        <taxon>Metazoa</taxon>
        <taxon>Ecdysozoa</taxon>
        <taxon>Arthropoda</taxon>
        <taxon>Crustacea</taxon>
        <taxon>Multicrustacea</taxon>
        <taxon>Malacostraca</taxon>
        <taxon>Eumalacostraca</taxon>
        <taxon>Eucarida</taxon>
        <taxon>Decapoda</taxon>
        <taxon>Pleocyemata</taxon>
        <taxon>Astacidea</taxon>
        <taxon>Parastacoidea</taxon>
        <taxon>Parastacidae</taxon>
        <taxon>Cherax</taxon>
    </lineage>
</organism>
<dbReference type="GO" id="GO:0015031">
    <property type="term" value="P:protein transport"/>
    <property type="evidence" value="ECO:0007669"/>
    <property type="project" value="UniProtKB-KW"/>
</dbReference>
<dbReference type="InterPro" id="IPR050693">
    <property type="entry name" value="Hsp70_NEF-Inhibitors"/>
</dbReference>
<dbReference type="InterPro" id="IPR011989">
    <property type="entry name" value="ARM-like"/>
</dbReference>
<keyword evidence="5" id="KW-0732">Signal</keyword>
<reference evidence="10 11" key="1">
    <citation type="journal article" date="2024" name="BMC Genomics">
        <title>Genome assembly of redclaw crayfish (Cherax quadricarinatus) provides insights into its immune adaptation and hypoxia tolerance.</title>
        <authorList>
            <person name="Liu Z."/>
            <person name="Zheng J."/>
            <person name="Li H."/>
            <person name="Fang K."/>
            <person name="Wang S."/>
            <person name="He J."/>
            <person name="Zhou D."/>
            <person name="Weng S."/>
            <person name="Chi M."/>
            <person name="Gu Z."/>
            <person name="He J."/>
            <person name="Li F."/>
            <person name="Wang M."/>
        </authorList>
    </citation>
    <scope>NUCLEOTIDE SEQUENCE [LARGE SCALE GENOMIC DNA]</scope>
    <source>
        <strain evidence="10">ZL_2023a</strain>
    </source>
</reference>
<evidence type="ECO:0000256" key="9">
    <source>
        <dbReference type="ARBA" id="ARBA00023180"/>
    </source>
</evidence>
<protein>
    <recommendedName>
        <fullName evidence="3">Nucleotide exchange factor SIL1</fullName>
    </recommendedName>
</protein>
<dbReference type="PANTHER" id="PTHR19316:SF35">
    <property type="entry name" value="NUCLEOTIDE EXCHANGE FACTOR SIL1"/>
    <property type="match status" value="1"/>
</dbReference>
<gene>
    <name evidence="10" type="ORF">OTU49_010386</name>
</gene>
<dbReference type="AlphaFoldDB" id="A0AAW0W8C9"/>
<keyword evidence="11" id="KW-1185">Reference proteome</keyword>
<evidence type="ECO:0000256" key="1">
    <source>
        <dbReference type="ARBA" id="ARBA00004319"/>
    </source>
</evidence>
<evidence type="ECO:0000256" key="2">
    <source>
        <dbReference type="ARBA" id="ARBA00010588"/>
    </source>
</evidence>
<evidence type="ECO:0000313" key="10">
    <source>
        <dbReference type="EMBL" id="KAK8726131.1"/>
    </source>
</evidence>
<accession>A0AAW0W8C9</accession>
<evidence type="ECO:0000256" key="7">
    <source>
        <dbReference type="ARBA" id="ARBA00022927"/>
    </source>
</evidence>
<comment type="caution">
    <text evidence="10">The sequence shown here is derived from an EMBL/GenBank/DDBJ whole genome shotgun (WGS) entry which is preliminary data.</text>
</comment>
<evidence type="ECO:0000256" key="6">
    <source>
        <dbReference type="ARBA" id="ARBA00022824"/>
    </source>
</evidence>
<dbReference type="Proteomes" id="UP001445076">
    <property type="component" value="Unassembled WGS sequence"/>
</dbReference>
<comment type="subcellular location">
    <subcellularLocation>
        <location evidence="1">Endoplasmic reticulum lumen</location>
    </subcellularLocation>
</comment>
<name>A0AAW0W8C9_CHEQU</name>
<evidence type="ECO:0000256" key="4">
    <source>
        <dbReference type="ARBA" id="ARBA00022448"/>
    </source>
</evidence>
<dbReference type="PANTHER" id="PTHR19316">
    <property type="entry name" value="PROTEIN FOLDING REGULATOR"/>
    <property type="match status" value="1"/>
</dbReference>
<keyword evidence="7" id="KW-0653">Protein transport</keyword>
<evidence type="ECO:0000313" key="11">
    <source>
        <dbReference type="Proteomes" id="UP001445076"/>
    </source>
</evidence>
<proteinExistence type="inferred from homology"/>
<comment type="similarity">
    <text evidence="2">Belongs to the SIL1 family.</text>
</comment>
<dbReference type="EMBL" id="JARKIK010000080">
    <property type="protein sequence ID" value="KAK8726131.1"/>
    <property type="molecule type" value="Genomic_DNA"/>
</dbReference>
<dbReference type="SUPFAM" id="SSF48371">
    <property type="entry name" value="ARM repeat"/>
    <property type="match status" value="1"/>
</dbReference>
<evidence type="ECO:0000256" key="5">
    <source>
        <dbReference type="ARBA" id="ARBA00022729"/>
    </source>
</evidence>